<protein>
    <submittedName>
        <fullName evidence="2">Uncharacterized protein</fullName>
    </submittedName>
</protein>
<dbReference type="AlphaFoldDB" id="A0A9P6FCP0"/>
<dbReference type="EMBL" id="JAAAXW010000038">
    <property type="protein sequence ID" value="KAF9547756.1"/>
    <property type="molecule type" value="Genomic_DNA"/>
</dbReference>
<proteinExistence type="predicted"/>
<reference evidence="2" key="1">
    <citation type="journal article" date="2020" name="Fungal Divers.">
        <title>Resolving the Mortierellaceae phylogeny through synthesis of multi-gene phylogenetics and phylogenomics.</title>
        <authorList>
            <person name="Vandepol N."/>
            <person name="Liber J."/>
            <person name="Desiro A."/>
            <person name="Na H."/>
            <person name="Kennedy M."/>
            <person name="Barry K."/>
            <person name="Grigoriev I.V."/>
            <person name="Miller A.N."/>
            <person name="O'Donnell K."/>
            <person name="Stajich J.E."/>
            <person name="Bonito G."/>
        </authorList>
    </citation>
    <scope>NUCLEOTIDE SEQUENCE</scope>
    <source>
        <strain evidence="2">NRRL 2591</strain>
    </source>
</reference>
<organism evidence="2 3">
    <name type="scientific">Mortierella hygrophila</name>
    <dbReference type="NCBI Taxonomy" id="979708"/>
    <lineage>
        <taxon>Eukaryota</taxon>
        <taxon>Fungi</taxon>
        <taxon>Fungi incertae sedis</taxon>
        <taxon>Mucoromycota</taxon>
        <taxon>Mortierellomycotina</taxon>
        <taxon>Mortierellomycetes</taxon>
        <taxon>Mortierellales</taxon>
        <taxon>Mortierellaceae</taxon>
        <taxon>Mortierella</taxon>
    </lineage>
</organism>
<sequence length="81" mass="8610">MAFKSKTNPKMRSMSIVATLAAFLLISSVSAAPAPLTIKIELSDVFNKAAPKFCYGPGYPCGSYSECCSEECYMGTCLPGL</sequence>
<comment type="caution">
    <text evidence="2">The sequence shown here is derived from an EMBL/GenBank/DDBJ whole genome shotgun (WGS) entry which is preliminary data.</text>
</comment>
<gene>
    <name evidence="2" type="ORF">EC957_007921</name>
</gene>
<accession>A0A9P6FCP0</accession>
<evidence type="ECO:0000256" key="1">
    <source>
        <dbReference type="SAM" id="SignalP"/>
    </source>
</evidence>
<feature type="chain" id="PRO_5040415469" evidence="1">
    <location>
        <begin position="32"/>
        <end position="81"/>
    </location>
</feature>
<name>A0A9P6FCP0_9FUNG</name>
<keyword evidence="1" id="KW-0732">Signal</keyword>
<evidence type="ECO:0000313" key="2">
    <source>
        <dbReference type="EMBL" id="KAF9547756.1"/>
    </source>
</evidence>
<keyword evidence="3" id="KW-1185">Reference proteome</keyword>
<dbReference type="Proteomes" id="UP000723463">
    <property type="component" value="Unassembled WGS sequence"/>
</dbReference>
<evidence type="ECO:0000313" key="3">
    <source>
        <dbReference type="Proteomes" id="UP000723463"/>
    </source>
</evidence>
<feature type="signal peptide" evidence="1">
    <location>
        <begin position="1"/>
        <end position="31"/>
    </location>
</feature>